<keyword evidence="4" id="KW-0808">Transferase</keyword>
<sequence>MSDGFEGTERPSDSTDYQRVATFRFWYDTEQWEWSPETAVLHGYPAEQMTPTTDLLASHKHPEDRASFLSMVEQMRVRHIPFSSRHRIIDTHGKVHPVAVIAHTIRDDAGRAVGTEGFYLDLADYTNDSVQAEVDGHIRAFREHSAVIEQAKGMIMLVYGVPADRAFDVLTWRSQTSNTKLRVVCEAIVAASTRLRASDDMRRDFDHLILTAASPPATPEDTTTAHRQHDGPAAPTE</sequence>
<evidence type="ECO:0000256" key="2">
    <source>
        <dbReference type="ARBA" id="ARBA00012438"/>
    </source>
</evidence>
<proteinExistence type="predicted"/>
<dbReference type="EC" id="2.7.13.3" evidence="2"/>
<dbReference type="PROSITE" id="PS50921">
    <property type="entry name" value="ANTAR"/>
    <property type="match status" value="1"/>
</dbReference>
<dbReference type="SMART" id="SM01012">
    <property type="entry name" value="ANTAR"/>
    <property type="match status" value="1"/>
</dbReference>
<dbReference type="PANTHER" id="PTHR43304:SF1">
    <property type="entry name" value="PAC DOMAIN-CONTAINING PROTEIN"/>
    <property type="match status" value="1"/>
</dbReference>
<dbReference type="Pfam" id="PF03861">
    <property type="entry name" value="ANTAR"/>
    <property type="match status" value="1"/>
</dbReference>
<evidence type="ECO:0000256" key="4">
    <source>
        <dbReference type="ARBA" id="ARBA00022679"/>
    </source>
</evidence>
<feature type="region of interest" description="Disordered" evidence="6">
    <location>
        <begin position="212"/>
        <end position="237"/>
    </location>
</feature>
<dbReference type="InterPro" id="IPR013655">
    <property type="entry name" value="PAS_fold_3"/>
</dbReference>
<dbReference type="SUPFAM" id="SSF55785">
    <property type="entry name" value="PYP-like sensor domain (PAS domain)"/>
    <property type="match status" value="1"/>
</dbReference>
<dbReference type="InterPro" id="IPR005561">
    <property type="entry name" value="ANTAR"/>
</dbReference>
<dbReference type="InterPro" id="IPR000014">
    <property type="entry name" value="PAS"/>
</dbReference>
<keyword evidence="3" id="KW-0597">Phosphoprotein</keyword>
<evidence type="ECO:0000256" key="6">
    <source>
        <dbReference type="SAM" id="MobiDB-lite"/>
    </source>
</evidence>
<keyword evidence="5" id="KW-0418">Kinase</keyword>
<name>A0AAW6REV0_GORRU</name>
<evidence type="ECO:0000313" key="8">
    <source>
        <dbReference type="EMBL" id="MDG6782965.1"/>
    </source>
</evidence>
<protein>
    <recommendedName>
        <fullName evidence="2">histidine kinase</fullName>
        <ecNumber evidence="2">2.7.13.3</ecNumber>
    </recommendedName>
</protein>
<accession>A0AAW6REV0</accession>
<dbReference type="GO" id="GO:0004673">
    <property type="term" value="F:protein histidine kinase activity"/>
    <property type="evidence" value="ECO:0007669"/>
    <property type="project" value="UniProtKB-EC"/>
</dbReference>
<feature type="domain" description="ANTAR" evidence="7">
    <location>
        <begin position="128"/>
        <end position="189"/>
    </location>
</feature>
<dbReference type="AlphaFoldDB" id="A0AAW6REV0"/>
<dbReference type="GO" id="GO:0003723">
    <property type="term" value="F:RNA binding"/>
    <property type="evidence" value="ECO:0007669"/>
    <property type="project" value="InterPro"/>
</dbReference>
<comment type="caution">
    <text evidence="8">The sequence shown here is derived from an EMBL/GenBank/DDBJ whole genome shotgun (WGS) entry which is preliminary data.</text>
</comment>
<dbReference type="CDD" id="cd00130">
    <property type="entry name" value="PAS"/>
    <property type="match status" value="1"/>
</dbReference>
<dbReference type="InterPro" id="IPR052162">
    <property type="entry name" value="Sensor_kinase/Photoreceptor"/>
</dbReference>
<evidence type="ECO:0000256" key="1">
    <source>
        <dbReference type="ARBA" id="ARBA00000085"/>
    </source>
</evidence>
<dbReference type="EMBL" id="JARUXG010000015">
    <property type="protein sequence ID" value="MDG6782965.1"/>
    <property type="molecule type" value="Genomic_DNA"/>
</dbReference>
<dbReference type="InterPro" id="IPR036388">
    <property type="entry name" value="WH-like_DNA-bd_sf"/>
</dbReference>
<evidence type="ECO:0000256" key="5">
    <source>
        <dbReference type="ARBA" id="ARBA00022777"/>
    </source>
</evidence>
<evidence type="ECO:0000256" key="3">
    <source>
        <dbReference type="ARBA" id="ARBA00022553"/>
    </source>
</evidence>
<dbReference type="Gene3D" id="3.30.450.20">
    <property type="entry name" value="PAS domain"/>
    <property type="match status" value="1"/>
</dbReference>
<reference evidence="8" key="1">
    <citation type="submission" date="2023-04" db="EMBL/GenBank/DDBJ databases">
        <title>Characterization and analysis of the complete genome of Gordonia rubripertincta 112, the degrader of aromatic and aliphatic compounds.</title>
        <authorList>
            <person name="Frantsuzova E."/>
            <person name="Bogun A."/>
            <person name="Delegan Y."/>
        </authorList>
    </citation>
    <scope>NUCLEOTIDE SEQUENCE</scope>
    <source>
        <strain evidence="8">112</strain>
        <plasmid evidence="8">p1517_part_1</plasmid>
    </source>
</reference>
<comment type="catalytic activity">
    <reaction evidence="1">
        <text>ATP + protein L-histidine = ADP + protein N-phospho-L-histidine.</text>
        <dbReference type="EC" id="2.7.13.3"/>
    </reaction>
</comment>
<organism evidence="8">
    <name type="scientific">Gordonia rubripertincta</name>
    <name type="common">Rhodococcus corallinus</name>
    <dbReference type="NCBI Taxonomy" id="36822"/>
    <lineage>
        <taxon>Bacteria</taxon>
        <taxon>Bacillati</taxon>
        <taxon>Actinomycetota</taxon>
        <taxon>Actinomycetes</taxon>
        <taxon>Mycobacteriales</taxon>
        <taxon>Gordoniaceae</taxon>
        <taxon>Gordonia</taxon>
    </lineage>
</organism>
<gene>
    <name evidence="8" type="ORF">QBL07_19280</name>
</gene>
<dbReference type="Pfam" id="PF08447">
    <property type="entry name" value="PAS_3"/>
    <property type="match status" value="1"/>
</dbReference>
<dbReference type="Gene3D" id="1.10.10.10">
    <property type="entry name" value="Winged helix-like DNA-binding domain superfamily/Winged helix DNA-binding domain"/>
    <property type="match status" value="1"/>
</dbReference>
<dbReference type="InterPro" id="IPR035965">
    <property type="entry name" value="PAS-like_dom_sf"/>
</dbReference>
<geneLocation type="plasmid" evidence="8">
    <name>p1517_part_1</name>
</geneLocation>
<keyword evidence="8" id="KW-0614">Plasmid</keyword>
<dbReference type="PANTHER" id="PTHR43304">
    <property type="entry name" value="PHYTOCHROME-LIKE PROTEIN CPH1"/>
    <property type="match status" value="1"/>
</dbReference>
<evidence type="ECO:0000259" key="7">
    <source>
        <dbReference type="PROSITE" id="PS50921"/>
    </source>
</evidence>